<dbReference type="InterPro" id="IPR043128">
    <property type="entry name" value="Rev_trsase/Diguanyl_cyclase"/>
</dbReference>
<evidence type="ECO:0000313" key="14">
    <source>
        <dbReference type="EMBL" id="PSJ44677.1"/>
    </source>
</evidence>
<dbReference type="GO" id="GO:0046872">
    <property type="term" value="F:metal ion binding"/>
    <property type="evidence" value="ECO:0007669"/>
    <property type="project" value="UniProtKB-KW"/>
</dbReference>
<comment type="caution">
    <text evidence="14">The sequence shown here is derived from an EMBL/GenBank/DDBJ whole genome shotgun (WGS) entry which is preliminary data.</text>
</comment>
<dbReference type="Pfam" id="PF00990">
    <property type="entry name" value="GGDEF"/>
    <property type="match status" value="1"/>
</dbReference>
<evidence type="ECO:0000259" key="13">
    <source>
        <dbReference type="PROSITE" id="PS50887"/>
    </source>
</evidence>
<dbReference type="Pfam" id="PF11563">
    <property type="entry name" value="Protoglobin"/>
    <property type="match status" value="1"/>
</dbReference>
<keyword evidence="10" id="KW-0408">Iron</keyword>
<evidence type="ECO:0000256" key="4">
    <source>
        <dbReference type="ARBA" id="ARBA00015125"/>
    </source>
</evidence>
<evidence type="ECO:0000256" key="9">
    <source>
        <dbReference type="ARBA" id="ARBA00022842"/>
    </source>
</evidence>
<feature type="domain" description="GGDEF" evidence="13">
    <location>
        <begin position="322"/>
        <end position="454"/>
    </location>
</feature>
<dbReference type="PANTHER" id="PTHR45138:SF9">
    <property type="entry name" value="DIGUANYLATE CYCLASE DGCM-RELATED"/>
    <property type="match status" value="1"/>
</dbReference>
<evidence type="ECO:0000256" key="3">
    <source>
        <dbReference type="ARBA" id="ARBA00012528"/>
    </source>
</evidence>
<dbReference type="GO" id="GO:0020037">
    <property type="term" value="F:heme binding"/>
    <property type="evidence" value="ECO:0007669"/>
    <property type="project" value="InterPro"/>
</dbReference>
<evidence type="ECO:0000256" key="1">
    <source>
        <dbReference type="ARBA" id="ARBA00001946"/>
    </source>
</evidence>
<evidence type="ECO:0000256" key="10">
    <source>
        <dbReference type="ARBA" id="ARBA00023004"/>
    </source>
</evidence>
<dbReference type="Proteomes" id="UP000242181">
    <property type="component" value="Unassembled WGS sequence"/>
</dbReference>
<sequence length="454" mass="51477">MTDPLGYGQRQWLQILNDYDPALRRRVRELVLAHSERMADEFYQYMITQPEAREFLDHDQVNLRLKASMQHWLEQSFAIDDEAAIALTIERQLEVGRVHARINLPINLVSMGARLHKKRLMALVFGLEEEPGYWQAACGYLQEVMDLSLELMSLAYVSKSERKSRAAEAYRLHTLGLNMPVERERQRAALLDWSQELIFGLHRGDRPPGGIIRSEFGLWFQHKAASVFEGAPELGQIEQALQQIDLVILPELRAAGSDTERLARQMAALQQEVKAVGYFLATLFDRYIELEHGRDTLTRLLDRRFLPAVLNREVRLAKRGGAAFSVILFDVDHFKQINDSHGHEGGDLVLQQIANLVAGAVRSSDFTFRYGGEELLVVLVEAEPAKALEIAEKIREKVAANRLQLPEGKTMQATLSGGVAGFDGHPDYEYLIGRADKALYRAKHQGRNRCLLAD</sequence>
<dbReference type="OrthoDB" id="9812260at2"/>
<dbReference type="SUPFAM" id="SSF46458">
    <property type="entry name" value="Globin-like"/>
    <property type="match status" value="1"/>
</dbReference>
<dbReference type="PANTHER" id="PTHR45138">
    <property type="entry name" value="REGULATORY COMPONENTS OF SENSORY TRANSDUCTION SYSTEM"/>
    <property type="match status" value="1"/>
</dbReference>
<dbReference type="AlphaFoldDB" id="A0A2P7R391"/>
<dbReference type="GO" id="GO:0019825">
    <property type="term" value="F:oxygen binding"/>
    <property type="evidence" value="ECO:0007669"/>
    <property type="project" value="InterPro"/>
</dbReference>
<dbReference type="CDD" id="cd01949">
    <property type="entry name" value="GGDEF"/>
    <property type="match status" value="1"/>
</dbReference>
<dbReference type="InterPro" id="IPR048442">
    <property type="entry name" value="DosC_2nd"/>
</dbReference>
<dbReference type="CDD" id="cd14757">
    <property type="entry name" value="GS_EcDosC-like_GGDEF"/>
    <property type="match status" value="1"/>
</dbReference>
<proteinExistence type="predicted"/>
<dbReference type="GO" id="GO:0052621">
    <property type="term" value="F:diguanylate cyclase activity"/>
    <property type="evidence" value="ECO:0007669"/>
    <property type="project" value="UniProtKB-EC"/>
</dbReference>
<dbReference type="SMART" id="SM00267">
    <property type="entry name" value="GGDEF"/>
    <property type="match status" value="1"/>
</dbReference>
<accession>A0A2P7R391</accession>
<evidence type="ECO:0000256" key="12">
    <source>
        <dbReference type="ARBA" id="ARBA00034247"/>
    </source>
</evidence>
<dbReference type="EMBL" id="PXYH01000007">
    <property type="protein sequence ID" value="PSJ44677.1"/>
    <property type="molecule type" value="Genomic_DNA"/>
</dbReference>
<dbReference type="InterPro" id="IPR044398">
    <property type="entry name" value="Globin-sensor_dom"/>
</dbReference>
<dbReference type="InterPro" id="IPR050469">
    <property type="entry name" value="Diguanylate_Cyclase"/>
</dbReference>
<keyword evidence="5" id="KW-0349">Heme</keyword>
<dbReference type="SUPFAM" id="SSF55073">
    <property type="entry name" value="Nucleotide cyclase"/>
    <property type="match status" value="1"/>
</dbReference>
<evidence type="ECO:0000256" key="6">
    <source>
        <dbReference type="ARBA" id="ARBA00022679"/>
    </source>
</evidence>
<reference evidence="14 15" key="1">
    <citation type="submission" date="2018-03" db="EMBL/GenBank/DDBJ databases">
        <title>The draft genome of Zobellella taiwanensis JCM 13381.</title>
        <authorList>
            <person name="Liu L."/>
            <person name="Li L."/>
            <person name="Wang T."/>
            <person name="Zhang X."/>
            <person name="Liang L."/>
        </authorList>
    </citation>
    <scope>NUCLEOTIDE SEQUENCE [LARGE SCALE GENOMIC DNA]</scope>
    <source>
        <strain evidence="14 15">JCM 13381</strain>
    </source>
</reference>
<dbReference type="GO" id="GO:1902201">
    <property type="term" value="P:negative regulation of bacterial-type flagellum-dependent cell motility"/>
    <property type="evidence" value="ECO:0007669"/>
    <property type="project" value="TreeGrafter"/>
</dbReference>
<dbReference type="FunFam" id="3.30.70.270:FF:000001">
    <property type="entry name" value="Diguanylate cyclase domain protein"/>
    <property type="match status" value="1"/>
</dbReference>
<dbReference type="GO" id="GO:0043709">
    <property type="term" value="P:cell adhesion involved in single-species biofilm formation"/>
    <property type="evidence" value="ECO:0007669"/>
    <property type="project" value="TreeGrafter"/>
</dbReference>
<keyword evidence="8" id="KW-0547">Nucleotide-binding</keyword>
<evidence type="ECO:0000256" key="5">
    <source>
        <dbReference type="ARBA" id="ARBA00022617"/>
    </source>
</evidence>
<dbReference type="GO" id="GO:0000166">
    <property type="term" value="F:nucleotide binding"/>
    <property type="evidence" value="ECO:0007669"/>
    <property type="project" value="UniProtKB-KW"/>
</dbReference>
<evidence type="ECO:0000256" key="8">
    <source>
        <dbReference type="ARBA" id="ARBA00022741"/>
    </source>
</evidence>
<name>A0A2P7R391_9GAMM</name>
<evidence type="ECO:0000256" key="7">
    <source>
        <dbReference type="ARBA" id="ARBA00022723"/>
    </source>
</evidence>
<dbReference type="InterPro" id="IPR012292">
    <property type="entry name" value="Globin/Proto"/>
</dbReference>
<protein>
    <recommendedName>
        <fullName evidence="4">Diguanylate cyclase DosC</fullName>
        <ecNumber evidence="3">2.7.7.65</ecNumber>
    </recommendedName>
    <alternativeName>
        <fullName evidence="11">Direct oxygen-sensing cyclase</fullName>
    </alternativeName>
</protein>
<gene>
    <name evidence="14" type="ORF">C7I36_07190</name>
</gene>
<comment type="cofactor">
    <cofactor evidence="1">
        <name>Mg(2+)</name>
        <dbReference type="ChEBI" id="CHEBI:18420"/>
    </cofactor>
</comment>
<dbReference type="InterPro" id="IPR039435">
    <property type="entry name" value="DosC_GS"/>
</dbReference>
<dbReference type="EC" id="2.7.7.65" evidence="3"/>
<evidence type="ECO:0000313" key="15">
    <source>
        <dbReference type="Proteomes" id="UP000242181"/>
    </source>
</evidence>
<dbReference type="RefSeq" id="WP_106453044.1">
    <property type="nucleotide sequence ID" value="NZ_PXYH01000007.1"/>
</dbReference>
<dbReference type="InterPro" id="IPR000160">
    <property type="entry name" value="GGDEF_dom"/>
</dbReference>
<keyword evidence="15" id="KW-1185">Reference proteome</keyword>
<comment type="cofactor">
    <cofactor evidence="2">
        <name>heme</name>
        <dbReference type="ChEBI" id="CHEBI:30413"/>
    </cofactor>
</comment>
<keyword evidence="7" id="KW-0479">Metal-binding</keyword>
<evidence type="ECO:0000256" key="11">
    <source>
        <dbReference type="ARBA" id="ARBA00029839"/>
    </source>
</evidence>
<dbReference type="Pfam" id="PF21118">
    <property type="entry name" value="DosC_2nd"/>
    <property type="match status" value="1"/>
</dbReference>
<dbReference type="GO" id="GO:0005886">
    <property type="term" value="C:plasma membrane"/>
    <property type="evidence" value="ECO:0007669"/>
    <property type="project" value="TreeGrafter"/>
</dbReference>
<organism evidence="14 15">
    <name type="scientific">Zobellella taiwanensis</name>
    <dbReference type="NCBI Taxonomy" id="347535"/>
    <lineage>
        <taxon>Bacteria</taxon>
        <taxon>Pseudomonadati</taxon>
        <taxon>Pseudomonadota</taxon>
        <taxon>Gammaproteobacteria</taxon>
        <taxon>Aeromonadales</taxon>
        <taxon>Aeromonadaceae</taxon>
        <taxon>Zobellella</taxon>
    </lineage>
</organism>
<dbReference type="Gene3D" id="1.10.490.10">
    <property type="entry name" value="Globins"/>
    <property type="match status" value="1"/>
</dbReference>
<dbReference type="NCBIfam" id="TIGR00254">
    <property type="entry name" value="GGDEF"/>
    <property type="match status" value="1"/>
</dbReference>
<dbReference type="InterPro" id="IPR009050">
    <property type="entry name" value="Globin-like_sf"/>
</dbReference>
<dbReference type="InterPro" id="IPR029787">
    <property type="entry name" value="Nucleotide_cyclase"/>
</dbReference>
<dbReference type="PROSITE" id="PS50887">
    <property type="entry name" value="GGDEF"/>
    <property type="match status" value="1"/>
</dbReference>
<comment type="catalytic activity">
    <reaction evidence="12">
        <text>2 GTP = 3',3'-c-di-GMP + 2 diphosphate</text>
        <dbReference type="Rhea" id="RHEA:24898"/>
        <dbReference type="ChEBI" id="CHEBI:33019"/>
        <dbReference type="ChEBI" id="CHEBI:37565"/>
        <dbReference type="ChEBI" id="CHEBI:58805"/>
        <dbReference type="EC" id="2.7.7.65"/>
    </reaction>
</comment>
<evidence type="ECO:0000256" key="2">
    <source>
        <dbReference type="ARBA" id="ARBA00001971"/>
    </source>
</evidence>
<keyword evidence="9" id="KW-0460">Magnesium</keyword>
<dbReference type="UniPathway" id="UPA00599"/>
<dbReference type="Gene3D" id="3.30.70.270">
    <property type="match status" value="1"/>
</dbReference>
<keyword evidence="6" id="KW-0808">Transferase</keyword>